<organism evidence="1 2">
    <name type="scientific">Oncorhynchus mykiss</name>
    <name type="common">Rainbow trout</name>
    <name type="synonym">Salmo gairdneri</name>
    <dbReference type="NCBI Taxonomy" id="8022"/>
    <lineage>
        <taxon>Eukaryota</taxon>
        <taxon>Metazoa</taxon>
        <taxon>Chordata</taxon>
        <taxon>Craniata</taxon>
        <taxon>Vertebrata</taxon>
        <taxon>Euteleostomi</taxon>
        <taxon>Actinopterygii</taxon>
        <taxon>Neopterygii</taxon>
        <taxon>Teleostei</taxon>
        <taxon>Protacanthopterygii</taxon>
        <taxon>Salmoniformes</taxon>
        <taxon>Salmonidae</taxon>
        <taxon>Salmoninae</taxon>
        <taxon>Oncorhynchus</taxon>
    </lineage>
</organism>
<dbReference type="Ensembl" id="ENSOMYT00000056046.2">
    <property type="protein sequence ID" value="ENSOMYP00000051542.2"/>
    <property type="gene ID" value="ENSOMYG00000023470.2"/>
</dbReference>
<name>A0A8C7RHC3_ONCMY</name>
<reference evidence="1" key="3">
    <citation type="submission" date="2025-09" db="UniProtKB">
        <authorList>
            <consortium name="Ensembl"/>
        </authorList>
    </citation>
    <scope>IDENTIFICATION</scope>
</reference>
<dbReference type="Proteomes" id="UP000694395">
    <property type="component" value="Chromosome 2"/>
</dbReference>
<proteinExistence type="predicted"/>
<dbReference type="InterPro" id="IPR011992">
    <property type="entry name" value="EF-hand-dom_pair"/>
</dbReference>
<dbReference type="AlphaFoldDB" id="A0A8C7RHC3"/>
<dbReference type="Gene3D" id="1.10.238.10">
    <property type="entry name" value="EF-hand"/>
    <property type="match status" value="1"/>
</dbReference>
<keyword evidence="2" id="KW-1185">Reference proteome</keyword>
<dbReference type="SUPFAM" id="SSF47473">
    <property type="entry name" value="EF-hand"/>
    <property type="match status" value="1"/>
</dbReference>
<evidence type="ECO:0000313" key="1">
    <source>
        <dbReference type="Ensembl" id="ENSOMYP00000051542.2"/>
    </source>
</evidence>
<evidence type="ECO:0000313" key="2">
    <source>
        <dbReference type="Proteomes" id="UP000694395"/>
    </source>
</evidence>
<sequence length="153" mass="17307">MGCGSASLPCRRGTTYVTELYECFSLNVFPGGPITLHDFRRYFCNGTGGNEVGTKNVLFLSLNKLFSLFIWSLITQAVYKMSVAALFTKPNPLTAEEHTNRIFVRLDKDNNTISLEEFIMGALDDEWIGEMLECDLNTESYVRQIRSLKSEIV</sequence>
<protein>
    <submittedName>
        <fullName evidence="1">Si:ch211-245j22.3</fullName>
    </submittedName>
</protein>
<reference evidence="1" key="1">
    <citation type="submission" date="2020-07" db="EMBL/GenBank/DDBJ databases">
        <title>A long reads based de novo assembly of the rainbow trout Arlee double haploid line genome.</title>
        <authorList>
            <person name="Gao G."/>
            <person name="Palti Y."/>
        </authorList>
    </citation>
    <scope>NUCLEOTIDE SEQUENCE [LARGE SCALE GENOMIC DNA]</scope>
</reference>
<dbReference type="GeneTree" id="ENSGT00940000166645"/>
<accession>A0A8C7RHC3</accession>
<reference evidence="1" key="2">
    <citation type="submission" date="2025-08" db="UniProtKB">
        <authorList>
            <consortium name="Ensembl"/>
        </authorList>
    </citation>
    <scope>IDENTIFICATION</scope>
</reference>